<dbReference type="PANTHER" id="PTHR21107">
    <property type="entry name" value="CYTOCHROME C OXIDASE ASSEMBLY PROTEIN COX19"/>
    <property type="match status" value="1"/>
</dbReference>
<evidence type="ECO:0000259" key="7">
    <source>
        <dbReference type="Pfam" id="PF06747"/>
    </source>
</evidence>
<dbReference type="InterPro" id="IPR051383">
    <property type="entry name" value="COX19"/>
</dbReference>
<evidence type="ECO:0000256" key="2">
    <source>
        <dbReference type="ARBA" id="ARBA00022490"/>
    </source>
</evidence>
<evidence type="ECO:0000256" key="6">
    <source>
        <dbReference type="SAM" id="MobiDB-lite"/>
    </source>
</evidence>
<dbReference type="PROSITE" id="PS51808">
    <property type="entry name" value="CHCH"/>
    <property type="match status" value="1"/>
</dbReference>
<name>A0A0G4HPB5_9ALVE</name>
<gene>
    <name evidence="8" type="ORF">Cvel_29733</name>
</gene>
<comment type="similarity">
    <text evidence="4">Belongs to the COX19 family.</text>
</comment>
<dbReference type="PANTHER" id="PTHR21107:SF2">
    <property type="entry name" value="CYTOCHROME C OXIDASE ASSEMBLY PROTEIN COX19"/>
    <property type="match status" value="1"/>
</dbReference>
<keyword evidence="2" id="KW-0963">Cytoplasm</keyword>
<evidence type="ECO:0000256" key="3">
    <source>
        <dbReference type="ARBA" id="ARBA00023157"/>
    </source>
</evidence>
<comment type="subcellular location">
    <subcellularLocation>
        <location evidence="1">Cytoplasm</location>
    </subcellularLocation>
</comment>
<dbReference type="AlphaFoldDB" id="A0A0G4HPB5"/>
<sequence length="163" mass="19240">MTAHTLSEKFVPGRPPDRGAFPLDHFGECAEFQKKYMRCLKENKYDNMSCRYLSKQYLQCRMENNLMAHSTLENLGFKPDENEPKPPRKDDTPRKEQTGYVPGVTEPIYVPSMKKRLRLDIFFPDKKDPDAPPDWHHLVPEREKEKQREKEKEKTETQGNRSV</sequence>
<feature type="compositionally biased region" description="Basic and acidic residues" evidence="6">
    <location>
        <begin position="123"/>
        <end position="156"/>
    </location>
</feature>
<dbReference type="Pfam" id="PF06747">
    <property type="entry name" value="CHCH"/>
    <property type="match status" value="1"/>
</dbReference>
<feature type="compositionally biased region" description="Basic and acidic residues" evidence="6">
    <location>
        <begin position="78"/>
        <end position="97"/>
    </location>
</feature>
<dbReference type="EMBL" id="CDMZ01003351">
    <property type="protein sequence ID" value="CEM46042.1"/>
    <property type="molecule type" value="Genomic_DNA"/>
</dbReference>
<evidence type="ECO:0000256" key="4">
    <source>
        <dbReference type="ARBA" id="ARBA00038223"/>
    </source>
</evidence>
<feature type="region of interest" description="Disordered" evidence="6">
    <location>
        <begin position="123"/>
        <end position="163"/>
    </location>
</feature>
<organism evidence="8">
    <name type="scientific">Chromera velia CCMP2878</name>
    <dbReference type="NCBI Taxonomy" id="1169474"/>
    <lineage>
        <taxon>Eukaryota</taxon>
        <taxon>Sar</taxon>
        <taxon>Alveolata</taxon>
        <taxon>Colpodellida</taxon>
        <taxon>Chromeraceae</taxon>
        <taxon>Chromera</taxon>
    </lineage>
</organism>
<accession>A0A0G4HPB5</accession>
<reference evidence="8" key="1">
    <citation type="submission" date="2014-11" db="EMBL/GenBank/DDBJ databases">
        <authorList>
            <person name="Otto D Thomas"/>
            <person name="Naeem Raeece"/>
        </authorList>
    </citation>
    <scope>NUCLEOTIDE SEQUENCE</scope>
</reference>
<feature type="domain" description="CHCH" evidence="7">
    <location>
        <begin position="29"/>
        <end position="63"/>
    </location>
</feature>
<protein>
    <recommendedName>
        <fullName evidence="5">Cytochrome c oxidase assembly protein COX19</fullName>
    </recommendedName>
</protein>
<dbReference type="VEuPathDB" id="CryptoDB:Cvel_29733"/>
<evidence type="ECO:0000256" key="1">
    <source>
        <dbReference type="ARBA" id="ARBA00004496"/>
    </source>
</evidence>
<feature type="region of interest" description="Disordered" evidence="6">
    <location>
        <begin position="71"/>
        <end position="107"/>
    </location>
</feature>
<evidence type="ECO:0000256" key="5">
    <source>
        <dbReference type="ARBA" id="ARBA00039385"/>
    </source>
</evidence>
<evidence type="ECO:0000313" key="8">
    <source>
        <dbReference type="EMBL" id="CEM46042.1"/>
    </source>
</evidence>
<dbReference type="SUPFAM" id="SSF47072">
    <property type="entry name" value="Cysteine alpha-hairpin motif"/>
    <property type="match status" value="1"/>
</dbReference>
<dbReference type="GO" id="GO:0005758">
    <property type="term" value="C:mitochondrial intermembrane space"/>
    <property type="evidence" value="ECO:0007669"/>
    <property type="project" value="TreeGrafter"/>
</dbReference>
<proteinExistence type="inferred from homology"/>
<dbReference type="InterPro" id="IPR010625">
    <property type="entry name" value="CHCH"/>
</dbReference>
<keyword evidence="3" id="KW-1015">Disulfide bond</keyword>
<dbReference type="GO" id="GO:0033617">
    <property type="term" value="P:mitochondrial respiratory chain complex IV assembly"/>
    <property type="evidence" value="ECO:0007669"/>
    <property type="project" value="TreeGrafter"/>
</dbReference>
<dbReference type="InterPro" id="IPR009069">
    <property type="entry name" value="Cys_alpha_HP_mot_SF"/>
</dbReference>